<dbReference type="Proteomes" id="UP001231189">
    <property type="component" value="Unassembled WGS sequence"/>
</dbReference>
<name>A0AAD8VQR2_LOLMU</name>
<accession>A0AAD8VQR2</accession>
<organism evidence="4 5">
    <name type="scientific">Lolium multiflorum</name>
    <name type="common">Italian ryegrass</name>
    <name type="synonym">Lolium perenne subsp. multiflorum</name>
    <dbReference type="NCBI Taxonomy" id="4521"/>
    <lineage>
        <taxon>Eukaryota</taxon>
        <taxon>Viridiplantae</taxon>
        <taxon>Streptophyta</taxon>
        <taxon>Embryophyta</taxon>
        <taxon>Tracheophyta</taxon>
        <taxon>Spermatophyta</taxon>
        <taxon>Magnoliopsida</taxon>
        <taxon>Liliopsida</taxon>
        <taxon>Poales</taxon>
        <taxon>Poaceae</taxon>
        <taxon>BOP clade</taxon>
        <taxon>Pooideae</taxon>
        <taxon>Poodae</taxon>
        <taxon>Poeae</taxon>
        <taxon>Poeae Chloroplast Group 2 (Poeae type)</taxon>
        <taxon>Loliodinae</taxon>
        <taxon>Loliinae</taxon>
        <taxon>Lolium</taxon>
    </lineage>
</organism>
<proteinExistence type="predicted"/>
<feature type="compositionally biased region" description="Pro residues" evidence="2">
    <location>
        <begin position="622"/>
        <end position="656"/>
    </location>
</feature>
<dbReference type="AlphaFoldDB" id="A0AAD8VQR2"/>
<dbReference type="InterPro" id="IPR007321">
    <property type="entry name" value="Transposase_28"/>
</dbReference>
<dbReference type="Pfam" id="PF04195">
    <property type="entry name" value="Transposase_28"/>
    <property type="match status" value="1"/>
</dbReference>
<feature type="region of interest" description="Disordered" evidence="2">
    <location>
        <begin position="353"/>
        <end position="423"/>
    </location>
</feature>
<feature type="region of interest" description="Disordered" evidence="2">
    <location>
        <begin position="440"/>
        <end position="671"/>
    </location>
</feature>
<feature type="compositionally biased region" description="Basic and acidic residues" evidence="2">
    <location>
        <begin position="40"/>
        <end position="61"/>
    </location>
</feature>
<comment type="caution">
    <text evidence="4">The sequence shown here is derived from an EMBL/GenBank/DDBJ whole genome shotgun (WGS) entry which is preliminary data.</text>
</comment>
<keyword evidence="1" id="KW-0175">Coiled coil</keyword>
<dbReference type="EMBL" id="JAUUTY010000006">
    <property type="protein sequence ID" value="KAK1614286.1"/>
    <property type="molecule type" value="Genomic_DNA"/>
</dbReference>
<feature type="region of interest" description="Disordered" evidence="2">
    <location>
        <begin position="1"/>
        <end position="73"/>
    </location>
</feature>
<evidence type="ECO:0000256" key="2">
    <source>
        <dbReference type="SAM" id="MobiDB-lite"/>
    </source>
</evidence>
<feature type="compositionally biased region" description="Acidic residues" evidence="2">
    <location>
        <begin position="23"/>
        <end position="39"/>
    </location>
</feature>
<evidence type="ECO:0000313" key="5">
    <source>
        <dbReference type="Proteomes" id="UP001231189"/>
    </source>
</evidence>
<protein>
    <recommendedName>
        <fullName evidence="3">Transposase (putative) gypsy type domain-containing protein</fullName>
    </recommendedName>
</protein>
<feature type="compositionally biased region" description="Low complexity" evidence="2">
    <location>
        <begin position="599"/>
        <end position="621"/>
    </location>
</feature>
<evidence type="ECO:0000313" key="4">
    <source>
        <dbReference type="EMBL" id="KAK1614286.1"/>
    </source>
</evidence>
<evidence type="ECO:0000259" key="3">
    <source>
        <dbReference type="Pfam" id="PF04195"/>
    </source>
</evidence>
<keyword evidence="5" id="KW-1185">Reference proteome</keyword>
<dbReference type="PANTHER" id="PTHR33026:SF7">
    <property type="entry name" value="OS03G0100275 PROTEIN"/>
    <property type="match status" value="1"/>
</dbReference>
<evidence type="ECO:0000256" key="1">
    <source>
        <dbReference type="SAM" id="Coils"/>
    </source>
</evidence>
<reference evidence="4" key="1">
    <citation type="submission" date="2023-07" db="EMBL/GenBank/DDBJ databases">
        <title>A chromosome-level genome assembly of Lolium multiflorum.</title>
        <authorList>
            <person name="Chen Y."/>
            <person name="Copetti D."/>
            <person name="Kolliker R."/>
            <person name="Studer B."/>
        </authorList>
    </citation>
    <scope>NUCLEOTIDE SEQUENCE</scope>
    <source>
        <strain evidence="4">02402/16</strain>
        <tissue evidence="4">Leaf</tissue>
    </source>
</reference>
<feature type="coiled-coil region" evidence="1">
    <location>
        <begin position="833"/>
        <end position="932"/>
    </location>
</feature>
<feature type="compositionally biased region" description="Polar residues" evidence="2">
    <location>
        <begin position="12"/>
        <end position="22"/>
    </location>
</feature>
<feature type="domain" description="Transposase (putative) gypsy type" evidence="3">
    <location>
        <begin position="127"/>
        <end position="194"/>
    </location>
</feature>
<dbReference type="PANTHER" id="PTHR33026">
    <property type="entry name" value="OS06G0360600 PROTEIN"/>
    <property type="match status" value="1"/>
</dbReference>
<sequence length="1117" mass="121333">MSSEESVPDLSAGTQFSESPETSGEEVPVDQPDDGLEEDLAQHEEEAGGSKHLTGNDEEHAGGPGEGADANFPGIDLDAYTRGAWMGSDVTQAEIDWLYRSRRIPEEVFCRIPGQELKPAPQPGEYVVFAAHFERGLGLPVLDFFRDFLDFYELQPHHLPGNSIFYLSSFTAFMEGYTGITPSVDNFSYFYYLRKNSIQDTTLSQPKPFVRCGGCILSPRQGSVFYKLTGLESVRTWQKSFFYVRNGGPEDFINLLGYVPGPPAMTNWLHNPKDHKESKRVANYINLSKEETNLSSDDIVRSFLSRRVLPLQRRAHKMSQISGQRDPTRITTFSLSPKDLILKAKQIYRNTLRPDGKYGLKPYSRNDPPPRDNFARIATEELPRYAPKSKFPDDADPDPYVRGPHQMGPTQSRRPASHSATPNPQVLEHVAPLAAQVGSEFEQALAQGQAPKNKAPAEDAGPSGAPPAKRQKKGSLGPHGRKRRHEMPTAAGAPLVLTRSAPGMPPEASEDPARTSPPPRSSPARPGAGKAPSSLRGGNTNSGCAAPNSPDHRAEEDFISPPEFEDTGAGNMGTGTEDAGRSEPLVPPVLKTKKKKKTTASPSNPLSENSAPAAPSPAKDTPTPPPAKDAPAPPSTRDAPVPPPAKDAPAAPPAPPAGKSTLAPPPTPEGTITAQQLTAAVTAATAPPSGSQGQSLVLHAGRVSAGEKASAQLGRIVQVTRGEVDLGGLRESVEKWNRADLSPATCGLGKDKLPVVDNSGPRSTAQHLSRLKRAVKEFDTAWHDASANVVGTLDARKQLFEGLLWEYRDLSKAFSTLEQAHDKCRAALPETSLDELTGQISALKAEKEKLALEHSNALEAHRTNFGELKQKLIQGEVQHAEALKEAKAAGEAKVKEVQKELVEATGRLQKELEDQAKALKEAQDRNATLLADQAEFDRLVAQADNHALKLFPDSPPLAHKRVMELRTEQGVADPEAAWSAYDHLVALYARITHMKVVDRHLGDVPEVALQVFKFLWPEEAAPEDLTGLAQRLKDAGQRFSEWKRSSARAEADTALRVACSWYDDLDLNALHSMRADAPTNTDPAKAAKRRDRAYRIAHFVSTSTFIPPPADIVDEIS</sequence>
<feature type="compositionally biased region" description="Basic residues" evidence="2">
    <location>
        <begin position="469"/>
        <end position="485"/>
    </location>
</feature>
<gene>
    <name evidence="4" type="ORF">QYE76_019803</name>
</gene>
<feature type="compositionally biased region" description="Basic and acidic residues" evidence="2">
    <location>
        <begin position="368"/>
        <end position="383"/>
    </location>
</feature>
<feature type="compositionally biased region" description="Polar residues" evidence="2">
    <location>
        <begin position="408"/>
        <end position="423"/>
    </location>
</feature>